<name>A0A7K4EL36_9PSED</name>
<dbReference type="EMBL" id="AMWJ02000002">
    <property type="protein sequence ID" value="NNJ18170.1"/>
    <property type="molecule type" value="Genomic_DNA"/>
</dbReference>
<protein>
    <submittedName>
        <fullName evidence="1">Uncharacterized protein</fullName>
    </submittedName>
</protein>
<proteinExistence type="predicted"/>
<evidence type="ECO:0000313" key="2">
    <source>
        <dbReference type="Proteomes" id="UP000010448"/>
    </source>
</evidence>
<dbReference type="Proteomes" id="UP000010448">
    <property type="component" value="Unassembled WGS sequence"/>
</dbReference>
<sequence length="49" mass="5809">MRRPGSWKLFNYIDSDFVRAYTRMGKFSLWVDVGADVSTLEQTYQESKK</sequence>
<accession>A0A7K4EL36</accession>
<reference evidence="1 2" key="1">
    <citation type="journal article" date="2013" name="Genome Announc.">
        <title>Genome Sequence of Naphthalene-Degrading Soil Bacterium Pseudomonas putida CSV86.</title>
        <authorList>
            <person name="Phale P.S."/>
            <person name="Paliwal V."/>
            <person name="Raju S.C."/>
            <person name="Modak A."/>
            <person name="Purohit H.J."/>
        </authorList>
    </citation>
    <scope>NUCLEOTIDE SEQUENCE [LARGE SCALE GENOMIC DNA]</scope>
    <source>
        <strain evidence="1 2">CSV86</strain>
    </source>
</reference>
<evidence type="ECO:0000313" key="1">
    <source>
        <dbReference type="EMBL" id="NNJ18170.1"/>
    </source>
</evidence>
<gene>
    <name evidence="1" type="ORF">CSV86_024815</name>
</gene>
<dbReference type="RefSeq" id="WP_170395029.1">
    <property type="nucleotide sequence ID" value="NZ_AMWJ02000002.1"/>
</dbReference>
<keyword evidence="2" id="KW-1185">Reference proteome</keyword>
<organism evidence="1 2">
    <name type="scientific">Pseudomonas bharatica CSV86</name>
    <dbReference type="NCBI Taxonomy" id="1005395"/>
    <lineage>
        <taxon>Bacteria</taxon>
        <taxon>Pseudomonadati</taxon>
        <taxon>Pseudomonadota</taxon>
        <taxon>Gammaproteobacteria</taxon>
        <taxon>Pseudomonadales</taxon>
        <taxon>Pseudomonadaceae</taxon>
        <taxon>Pseudomonas</taxon>
        <taxon>Pseudomonas bharatica</taxon>
    </lineage>
</organism>
<comment type="caution">
    <text evidence="1">The sequence shown here is derived from an EMBL/GenBank/DDBJ whole genome shotgun (WGS) entry which is preliminary data.</text>
</comment>
<dbReference type="AlphaFoldDB" id="A0A7K4EL36"/>